<keyword evidence="5" id="KW-0206">Cytoskeleton</keyword>
<dbReference type="GO" id="GO:0044877">
    <property type="term" value="F:protein-containing complex binding"/>
    <property type="evidence" value="ECO:0007669"/>
    <property type="project" value="InterPro"/>
</dbReference>
<protein>
    <submittedName>
        <fullName evidence="6">Uncharacterized protein</fullName>
    </submittedName>
</protein>
<reference evidence="6" key="1">
    <citation type="submission" date="2019-03" db="EMBL/GenBank/DDBJ databases">
        <title>Improved annotation for the trematode Fasciola hepatica.</title>
        <authorList>
            <person name="Choi Y.-J."/>
            <person name="Martin J."/>
            <person name="Mitreva M."/>
        </authorList>
    </citation>
    <scope>NUCLEOTIDE SEQUENCE [LARGE SCALE GENOMIC DNA]</scope>
</reference>
<dbReference type="PANTHER" id="PTHR33668">
    <property type="entry name" value="PROTEIN BRICK1"/>
    <property type="match status" value="1"/>
</dbReference>
<dbReference type="AlphaFoldDB" id="A0A2H1BWY0"/>
<dbReference type="GO" id="GO:0005856">
    <property type="term" value="C:cytoskeleton"/>
    <property type="evidence" value="ECO:0007669"/>
    <property type="project" value="UniProtKB-SubCell"/>
</dbReference>
<dbReference type="PANTHER" id="PTHR33668:SF1">
    <property type="entry name" value="PROTEIN BRICK1"/>
    <property type="match status" value="1"/>
</dbReference>
<evidence type="ECO:0000313" key="7">
    <source>
        <dbReference type="Proteomes" id="UP000230066"/>
    </source>
</evidence>
<dbReference type="GO" id="GO:0007015">
    <property type="term" value="P:actin filament organization"/>
    <property type="evidence" value="ECO:0007669"/>
    <property type="project" value="InterPro"/>
</dbReference>
<gene>
    <name evidence="6" type="ORF">D915_008913</name>
</gene>
<evidence type="ECO:0000256" key="2">
    <source>
        <dbReference type="ARBA" id="ARBA00005620"/>
    </source>
</evidence>
<dbReference type="InterPro" id="IPR019309">
    <property type="entry name" value="WASHC3"/>
</dbReference>
<sequence>MALDPQSTKEIRDDWLNRENIEVINTSMKSIVEFLNRFDSSCRLKLSKLDSQLTNAEKSVDLLEAEVQRSLRQQMVHQRCSSQLNPPPDPR</sequence>
<name>A0A2H1BWY0_FASHE</name>
<dbReference type="GO" id="GO:0031209">
    <property type="term" value="C:SCAR complex"/>
    <property type="evidence" value="ECO:0007669"/>
    <property type="project" value="InterPro"/>
</dbReference>
<keyword evidence="3" id="KW-0963">Cytoplasm</keyword>
<organism evidence="6 7">
    <name type="scientific">Fasciola hepatica</name>
    <name type="common">Liver fluke</name>
    <dbReference type="NCBI Taxonomy" id="6192"/>
    <lineage>
        <taxon>Eukaryota</taxon>
        <taxon>Metazoa</taxon>
        <taxon>Spiralia</taxon>
        <taxon>Lophotrochozoa</taxon>
        <taxon>Platyhelminthes</taxon>
        <taxon>Trematoda</taxon>
        <taxon>Digenea</taxon>
        <taxon>Plagiorchiida</taxon>
        <taxon>Echinostomata</taxon>
        <taxon>Echinostomatoidea</taxon>
        <taxon>Fasciolidae</taxon>
        <taxon>Fasciola</taxon>
    </lineage>
</organism>
<dbReference type="Pfam" id="PF10152">
    <property type="entry name" value="CCDC53"/>
    <property type="match status" value="1"/>
</dbReference>
<proteinExistence type="inferred from homology"/>
<dbReference type="Proteomes" id="UP000230066">
    <property type="component" value="Unassembled WGS sequence"/>
</dbReference>
<dbReference type="GO" id="GO:0071203">
    <property type="term" value="C:WASH complex"/>
    <property type="evidence" value="ECO:0007669"/>
    <property type="project" value="InterPro"/>
</dbReference>
<evidence type="ECO:0000256" key="1">
    <source>
        <dbReference type="ARBA" id="ARBA00004245"/>
    </source>
</evidence>
<accession>A0A2H1BWY0</accession>
<evidence type="ECO:0000256" key="4">
    <source>
        <dbReference type="ARBA" id="ARBA00023054"/>
    </source>
</evidence>
<dbReference type="InterPro" id="IPR033378">
    <property type="entry name" value="BRICK1"/>
</dbReference>
<evidence type="ECO:0000256" key="3">
    <source>
        <dbReference type="ARBA" id="ARBA00022490"/>
    </source>
</evidence>
<dbReference type="Gene3D" id="1.20.5.110">
    <property type="match status" value="1"/>
</dbReference>
<evidence type="ECO:0000313" key="6">
    <source>
        <dbReference type="EMBL" id="THD20211.1"/>
    </source>
</evidence>
<dbReference type="GO" id="GO:0008064">
    <property type="term" value="P:regulation of actin polymerization or depolymerization"/>
    <property type="evidence" value="ECO:0007669"/>
    <property type="project" value="TreeGrafter"/>
</dbReference>
<keyword evidence="7" id="KW-1185">Reference proteome</keyword>
<dbReference type="GO" id="GO:0048870">
    <property type="term" value="P:cell motility"/>
    <property type="evidence" value="ECO:0007669"/>
    <property type="project" value="TreeGrafter"/>
</dbReference>
<comment type="similarity">
    <text evidence="2">Belongs to the BRK1 family.</text>
</comment>
<evidence type="ECO:0000256" key="5">
    <source>
        <dbReference type="ARBA" id="ARBA00023212"/>
    </source>
</evidence>
<dbReference type="EMBL" id="JXXN02004962">
    <property type="protein sequence ID" value="THD20211.1"/>
    <property type="molecule type" value="Genomic_DNA"/>
</dbReference>
<comment type="subcellular location">
    <subcellularLocation>
        <location evidence="1">Cytoplasm</location>
        <location evidence="1">Cytoskeleton</location>
    </subcellularLocation>
</comment>
<comment type="caution">
    <text evidence="6">The sequence shown here is derived from an EMBL/GenBank/DDBJ whole genome shotgun (WGS) entry which is preliminary data.</text>
</comment>
<keyword evidence="4" id="KW-0175">Coiled coil</keyword>